<proteinExistence type="predicted"/>
<dbReference type="AlphaFoldDB" id="A0AAV0T6N9"/>
<feature type="compositionally biased region" description="Basic and acidic residues" evidence="1">
    <location>
        <begin position="1"/>
        <end position="15"/>
    </location>
</feature>
<feature type="region of interest" description="Disordered" evidence="1">
    <location>
        <begin position="1"/>
        <end position="31"/>
    </location>
</feature>
<organism evidence="2 3">
    <name type="scientific">Peronospora destructor</name>
    <dbReference type="NCBI Taxonomy" id="86335"/>
    <lineage>
        <taxon>Eukaryota</taxon>
        <taxon>Sar</taxon>
        <taxon>Stramenopiles</taxon>
        <taxon>Oomycota</taxon>
        <taxon>Peronosporomycetes</taxon>
        <taxon>Peronosporales</taxon>
        <taxon>Peronosporaceae</taxon>
        <taxon>Peronospora</taxon>
    </lineage>
</organism>
<dbReference type="EMBL" id="CANTFM010000142">
    <property type="protein sequence ID" value="CAI5713151.1"/>
    <property type="molecule type" value="Genomic_DNA"/>
</dbReference>
<sequence length="541" mass="59470">MQQQSGKERNNEKLQKLKKRKTDKDGAKVTHKEDGSTFCSAVLRVKKDSDVLAGLYWVLLARNTSRPCVVTLPNQNETSPAQLSAMLKHLGLQAMALHRKMTAGQRNETVQRLKTSVLVSHAMVLVTTEHMLPRAVYAKADVVLVGAVSAAVTKVATAKFAHVHQVTATAAGTDKKRQNSSGFCPELLTPCLQQLQMRMKLARQILDIAQRVGKIVATVQDDDDKWARKLAKEADLDDDGDEEGQKKKRKRIKANAISASVIGEQKADSQHCREKLEVLGLVTMNAAVGTAMTGERTSAQTRWMDFAQGKAHGGQWDGPVRHGASKDDTSLALRERLCAAKDVANGSSYLSKWAPNKGPVDNEKWGGMFGKVCGHNEVVMNDLRAFYPQEVINSKICSKIFPAPGNQGFDGCLEHLRFACLTQHTSMTLWDAEYFIFISTRGRVTWSKKSQLLSLSLASLQCLVPALRSWTAASVGHMPPSAVLRAIQLCSQLGCGDKRGKLPLKAAKRIMSFAFGGSARLWRQIARVSTPLEEEIVYNPQ</sequence>
<feature type="compositionally biased region" description="Basic and acidic residues" evidence="1">
    <location>
        <begin position="22"/>
        <end position="31"/>
    </location>
</feature>
<evidence type="ECO:0000313" key="2">
    <source>
        <dbReference type="EMBL" id="CAI5713151.1"/>
    </source>
</evidence>
<dbReference type="Proteomes" id="UP001162029">
    <property type="component" value="Unassembled WGS sequence"/>
</dbReference>
<reference evidence="2" key="1">
    <citation type="submission" date="2022-12" db="EMBL/GenBank/DDBJ databases">
        <authorList>
            <person name="Webb A."/>
        </authorList>
    </citation>
    <scope>NUCLEOTIDE SEQUENCE</scope>
    <source>
        <strain evidence="2">Pd1</strain>
    </source>
</reference>
<comment type="caution">
    <text evidence="2">The sequence shown here is derived from an EMBL/GenBank/DDBJ whole genome shotgun (WGS) entry which is preliminary data.</text>
</comment>
<gene>
    <name evidence="2" type="ORF">PDE001_LOCUS915</name>
</gene>
<evidence type="ECO:0000256" key="1">
    <source>
        <dbReference type="SAM" id="MobiDB-lite"/>
    </source>
</evidence>
<keyword evidence="3" id="KW-1185">Reference proteome</keyword>
<name>A0AAV0T6N9_9STRA</name>
<protein>
    <recommendedName>
        <fullName evidence="4">Helicase C-terminal domain-containing protein</fullName>
    </recommendedName>
</protein>
<accession>A0AAV0T6N9</accession>
<evidence type="ECO:0008006" key="4">
    <source>
        <dbReference type="Google" id="ProtNLM"/>
    </source>
</evidence>
<evidence type="ECO:0000313" key="3">
    <source>
        <dbReference type="Proteomes" id="UP001162029"/>
    </source>
</evidence>